<feature type="region of interest" description="Disordered" evidence="1">
    <location>
        <begin position="99"/>
        <end position="130"/>
    </location>
</feature>
<evidence type="ECO:0000256" key="2">
    <source>
        <dbReference type="SAM" id="SignalP"/>
    </source>
</evidence>
<evidence type="ECO:0000313" key="3">
    <source>
        <dbReference type="EMBL" id="ATU83038.1"/>
    </source>
</evidence>
<sequence>MRSMLATIFAALALVLEAGSISVPTGKKTPIEPAKPTPRPVYPRISRAPIPVVEYSYDNPEPAPIDPSYVPYTFKYIQGLVPNAVYYVPIRVRNYNYKPVQSEPNDNNVNEEEQPVVAPREPDYTRPTKRPVQYYNGAKYNAKPLYYLPKGTPTDRVPTKGGYPKKATARTTNNKYFYYVNQN</sequence>
<reference evidence="3" key="1">
    <citation type="submission" date="2016-10" db="EMBL/GenBank/DDBJ databases">
        <title>The assassin bug Pristhesancus plagipennis produces two different types of venom.</title>
        <authorList>
            <person name="Walker A.A."/>
            <person name="Herzig V."/>
            <person name="Jin J."/>
            <person name="Fry B.G."/>
            <person name="King G.F."/>
        </authorList>
    </citation>
    <scope>NUCLEOTIDE SEQUENCE</scope>
    <source>
        <tissue evidence="3">Venom/labial glands</tissue>
    </source>
</reference>
<feature type="signal peptide" evidence="2">
    <location>
        <begin position="1"/>
        <end position="20"/>
    </location>
</feature>
<dbReference type="EMBL" id="KY031287">
    <property type="protein sequence ID" value="ATU83038.1"/>
    <property type="molecule type" value="mRNA"/>
</dbReference>
<protein>
    <submittedName>
        <fullName evidence="3">Uncharacterized protein</fullName>
    </submittedName>
</protein>
<organism evidence="3">
    <name type="scientific">Pristhesancus plagipennis</name>
    <name type="common">Common assassin bug</name>
    <dbReference type="NCBI Taxonomy" id="1955184"/>
    <lineage>
        <taxon>Eukaryota</taxon>
        <taxon>Metazoa</taxon>
        <taxon>Ecdysozoa</taxon>
        <taxon>Arthropoda</taxon>
        <taxon>Hexapoda</taxon>
        <taxon>Insecta</taxon>
        <taxon>Pterygota</taxon>
        <taxon>Neoptera</taxon>
        <taxon>Paraneoptera</taxon>
        <taxon>Hemiptera</taxon>
        <taxon>Heteroptera</taxon>
        <taxon>Panheteroptera</taxon>
        <taxon>Cimicomorpha</taxon>
        <taxon>Reduviidae</taxon>
        <taxon>Harpactorinae</taxon>
        <taxon>Harpactorini</taxon>
        <taxon>Pristhesancus</taxon>
    </lineage>
</organism>
<dbReference type="AlphaFoldDB" id="A0A2K8JMI1"/>
<proteinExistence type="evidence at transcript level"/>
<evidence type="ECO:0000256" key="1">
    <source>
        <dbReference type="SAM" id="MobiDB-lite"/>
    </source>
</evidence>
<accession>A0A2K8JMI1</accession>
<feature type="chain" id="PRO_5014732985" evidence="2">
    <location>
        <begin position="21"/>
        <end position="183"/>
    </location>
</feature>
<name>A0A2K8JMI1_PRIPG</name>
<keyword evidence="2" id="KW-0732">Signal</keyword>